<organism evidence="1 2">
    <name type="scientific">Oidiodendron maius (strain Zn)</name>
    <dbReference type="NCBI Taxonomy" id="913774"/>
    <lineage>
        <taxon>Eukaryota</taxon>
        <taxon>Fungi</taxon>
        <taxon>Dikarya</taxon>
        <taxon>Ascomycota</taxon>
        <taxon>Pezizomycotina</taxon>
        <taxon>Leotiomycetes</taxon>
        <taxon>Leotiomycetes incertae sedis</taxon>
        <taxon>Myxotrichaceae</taxon>
        <taxon>Oidiodendron</taxon>
    </lineage>
</organism>
<gene>
    <name evidence="1" type="ORF">OIDMADRAFT_57942</name>
</gene>
<reference evidence="1 2" key="1">
    <citation type="submission" date="2014-04" db="EMBL/GenBank/DDBJ databases">
        <authorList>
            <consortium name="DOE Joint Genome Institute"/>
            <person name="Kuo A."/>
            <person name="Martino E."/>
            <person name="Perotto S."/>
            <person name="Kohler A."/>
            <person name="Nagy L.G."/>
            <person name="Floudas D."/>
            <person name="Copeland A."/>
            <person name="Barry K.W."/>
            <person name="Cichocki N."/>
            <person name="Veneault-Fourrey C."/>
            <person name="LaButti K."/>
            <person name="Lindquist E.A."/>
            <person name="Lipzen A."/>
            <person name="Lundell T."/>
            <person name="Morin E."/>
            <person name="Murat C."/>
            <person name="Sun H."/>
            <person name="Tunlid A."/>
            <person name="Henrissat B."/>
            <person name="Grigoriev I.V."/>
            <person name="Hibbett D.S."/>
            <person name="Martin F."/>
            <person name="Nordberg H.P."/>
            <person name="Cantor M.N."/>
            <person name="Hua S.X."/>
        </authorList>
    </citation>
    <scope>NUCLEOTIDE SEQUENCE [LARGE SCALE GENOMIC DNA]</scope>
    <source>
        <strain evidence="1 2">Zn</strain>
    </source>
</reference>
<name>A0A0C3H1R7_OIDMZ</name>
<dbReference type="AlphaFoldDB" id="A0A0C3H1R7"/>
<accession>A0A0C3H1R7</accession>
<dbReference type="EMBL" id="KN832882">
    <property type="protein sequence ID" value="KIM97319.1"/>
    <property type="molecule type" value="Genomic_DNA"/>
</dbReference>
<sequence length="56" mass="6405">MRKTNLRDHIPDDIDHTTLYLNESPTKKNDYNLKDETLPAMDGARVAKSVIVLSYS</sequence>
<reference evidence="2" key="2">
    <citation type="submission" date="2015-01" db="EMBL/GenBank/DDBJ databases">
        <title>Evolutionary Origins and Diversification of the Mycorrhizal Mutualists.</title>
        <authorList>
            <consortium name="DOE Joint Genome Institute"/>
            <consortium name="Mycorrhizal Genomics Consortium"/>
            <person name="Kohler A."/>
            <person name="Kuo A."/>
            <person name="Nagy L.G."/>
            <person name="Floudas D."/>
            <person name="Copeland A."/>
            <person name="Barry K.W."/>
            <person name="Cichocki N."/>
            <person name="Veneault-Fourrey C."/>
            <person name="LaButti K."/>
            <person name="Lindquist E.A."/>
            <person name="Lipzen A."/>
            <person name="Lundell T."/>
            <person name="Morin E."/>
            <person name="Murat C."/>
            <person name="Riley R."/>
            <person name="Ohm R."/>
            <person name="Sun H."/>
            <person name="Tunlid A."/>
            <person name="Henrissat B."/>
            <person name="Grigoriev I.V."/>
            <person name="Hibbett D.S."/>
            <person name="Martin F."/>
        </authorList>
    </citation>
    <scope>NUCLEOTIDE SEQUENCE [LARGE SCALE GENOMIC DNA]</scope>
    <source>
        <strain evidence="2">Zn</strain>
    </source>
</reference>
<keyword evidence="2" id="KW-1185">Reference proteome</keyword>
<evidence type="ECO:0000313" key="1">
    <source>
        <dbReference type="EMBL" id="KIM97319.1"/>
    </source>
</evidence>
<protein>
    <submittedName>
        <fullName evidence="1">Uncharacterized protein</fullName>
    </submittedName>
</protein>
<proteinExistence type="predicted"/>
<dbReference type="Proteomes" id="UP000054321">
    <property type="component" value="Unassembled WGS sequence"/>
</dbReference>
<dbReference type="HOGENOM" id="CLU_3014762_0_0_1"/>
<dbReference type="InParanoid" id="A0A0C3H1R7"/>
<evidence type="ECO:0000313" key="2">
    <source>
        <dbReference type="Proteomes" id="UP000054321"/>
    </source>
</evidence>